<dbReference type="PANTHER" id="PTHR45703:SF1">
    <property type="entry name" value="DYNEINS HEAVY CHAIN"/>
    <property type="match status" value="1"/>
</dbReference>
<dbReference type="InterPro" id="IPR003593">
    <property type="entry name" value="AAA+_ATPase"/>
</dbReference>
<evidence type="ECO:0000256" key="6">
    <source>
        <dbReference type="ARBA" id="ARBA00022840"/>
    </source>
</evidence>
<keyword evidence="5" id="KW-0547">Nucleotide-binding</keyword>
<evidence type="ECO:0000256" key="4">
    <source>
        <dbReference type="ARBA" id="ARBA00022737"/>
    </source>
</evidence>
<keyword evidence="17" id="KW-1185">Reference proteome</keyword>
<feature type="domain" description="AAA+ ATPase" evidence="15">
    <location>
        <begin position="2033"/>
        <end position="2180"/>
    </location>
</feature>
<evidence type="ECO:0000313" key="16">
    <source>
        <dbReference type="EMBL" id="KAJ8959251.1"/>
    </source>
</evidence>
<dbReference type="InterPro" id="IPR043157">
    <property type="entry name" value="Dynein_AAA1S"/>
</dbReference>
<keyword evidence="6" id="KW-0067">ATP-binding</keyword>
<dbReference type="GO" id="GO:0005874">
    <property type="term" value="C:microtubule"/>
    <property type="evidence" value="ECO:0007669"/>
    <property type="project" value="UniProtKB-KW"/>
</dbReference>
<comment type="caution">
    <text evidence="16">The sequence shown here is derived from an EMBL/GenBank/DDBJ whole genome shotgun (WGS) entry which is preliminary data.</text>
</comment>
<evidence type="ECO:0000256" key="1">
    <source>
        <dbReference type="ARBA" id="ARBA00004430"/>
    </source>
</evidence>
<dbReference type="FunFam" id="1.20.140.100:FF:000004">
    <property type="entry name" value="Dynein axonemal heavy chain 6"/>
    <property type="match status" value="1"/>
</dbReference>
<sequence>MEEDIRKNKYGRRIIPKLPWLPEIRPEWEPEPSYVFRRIDRFERPPLFVDKSWTKGVPAKDTQMFFKPSETIGSAYTPGAQDLRIQDMPPYKKKPPPGPLGPNGKLKYPPKKTKKELEAEERKQRALKQKKKRKLDPGFVEIEDLLNGEYWRRRNEKKAKREKEREMKKKLDLMEWEGFPDESGKLEKLQAILPKTPDEQKEYLYTQAVKEMNKVVREKDIDRMIYYLTEGIDKKHIPPYNFELLNCAKKRIPHYRSIRELEYRIITTKSEKEVLKFYCIFMRKFYFSTCSMIPRNGRGLFFLIMLFVELICRLGFVTFPKEFPTMIVRAPVPWHNQFCFSTQYMERHYYNGNIIIRRIRDLWFKRFNDMLILPITRIEEVGLFPLTPAVFEEQVRLICTQSRQILLNDWLPSCADIFLEFKHSWRQYIPLKSTDTDEIIRRFFDCVDILLSLQLRVLVMRSLRHFVELVTKYKGGNDYGDEYADLALINLPLITVKVVPVSGTDELLLVPPLEEIEKVLHKCFTKILEVNKKLPRMEVIMFPEFADQERYLYDVNESHVQDIFDDMMASLSSNFTGPHKYLAVYDKYLYLLNGTAERDLKDFFALEPFPYMKDFKKRIRKYEELKNELIDLRRLIPLNLVNLDCNEVNETLITIVENLRTTIVDYFITENHNHNRRICDTFDEMGQKVSSSTETVAELVALQNYVVECRDVTMYNLKEQIRKTAEYLSFLMDHAHLTNQLESRRHPAQRQGVHMAEGHGSGDRAGASDAEQEARPGRDLPEEQEGDVRRQTKKHEKLLSAFKKKDPPVLTMEEMEACVETVDDIVQKLLEDKAEAEQINEEEQLLDIDVSPFMNLYKMLNVVDPYEKLWHTILEFHENYDLWYYGPFADLDADEVTEYVENAWRTLYKLAKVLHENAGAKRIAEMVRAKVEKFKQFLPVLQTVCNKGLQKRHWDRISEIVGVPLTVTDNSTLSDMIEAGLPKFSAQLEEISGAATKEYALQKNLVKMKEEWVDVKFELISYRDTGVSILSSVDDIQVMMDDHILKAQTMRGSPFVKAFEQEMMAWEEKLISMQDILDQWLMCQATWMYLEPIFSSEDIMRQMPTEARNFKIVDRVWRAIQSHTMKDTHVLAATDYKNMLLLLRENNKLLDDIQKGLNDYLEKKRLFFPRFFFLSNDELLEILSETKDPLRVQPHLKKCFEGIYELDFTADEQVVGMISAEKEKVPFCEKIVPADAKGLVEKWLVQVEGIMIQSLKDITREAVTNYPTVDRGTWILNWPGQVVQCVDCVEWTADVTNAIFSGTLQEEEDLCTEQIEQCVKMVQGKLLPNNQITIEALIVIDVHCRDIVKTLKELKVASIADFNWISQLRYYFRDNIVQVAMITTEVMYGFEYLGNTGRLVTTPLTDRCYRTLLGAIKLNLGGAPEGPAGTGKTETCKDLAKAVAKKCVVFNCSDGLDYKALGKFFKGLAQAGAWACFDEFNRIELEVLSVVAQQILSIQTAVAAKLKKFVFEGTEITLDPTCTCFITMNPGYAGRQELPDNLKVLFRTVAMMVPDYALIGEISLYSYGFVEAKSLAQKIVHTYKLCSEQLSSQNHYDYGMRAVKSVLLAAGALRRQYPESKEAQLVLRAIIDVNMPKFLAQDVPLFIGIYADLFPGVEVPVFERAELIENLINEIKRRNLQPTPWFVEKTMQLYEMILVRHGLMVVGKPMGGKTCAYQSLADGLGKLALKRGAQMKENQVVYRIINPKAISMGQLYGQFDPSSHEWSDGVLATTFREFASSMTLDRKWILFDGPVDAVWIENMNTVLDDNKKLCLMSGEIIQMSKQMNLIFEPADLEQASPATVSRCGMIYMEPVLLGWKPLMDSYMNTLEKFLLPEQLELLAECIEWLVPSCLEYINLYCKKFMDTSDNHLFHSFTRLFTCLLKEENQVSTVWLQSRIALLPGMGPRKLLNGDNKNYPKPKSFKLNKGQLFPEKAIVFDWIYDKKNNGTWLNWADTVDKVQQIPANAKATELIIQTNQSCCQKFFLKTCLANNMGVLFVGPTGTGKTAVVLDHLLNMPKEKFLPNVINFSARTTSMMTQETVMSKLDKRRRGVFGPSMGKKCILFVDDVGMPQKEVWGAQPPVELLRQWIDHGYWFDKDTSILQLVDIMFVGAMGVPGGGRNEVTDRFLRHMQIICLDSFDDSTLTKIFTTILDWHFAKGYAEDVARLSKFVVAATIEVYRQAMLNFLPTPAKSHYTFSLRDFARVINGLLHTPPARMPEPNKLIRLWIHESYRVFHDRLIDDADR</sequence>
<dbReference type="Gene3D" id="1.10.287.2620">
    <property type="match status" value="1"/>
</dbReference>
<organism evidence="16 17">
    <name type="scientific">Aromia moschata</name>
    <dbReference type="NCBI Taxonomy" id="1265417"/>
    <lineage>
        <taxon>Eukaryota</taxon>
        <taxon>Metazoa</taxon>
        <taxon>Ecdysozoa</taxon>
        <taxon>Arthropoda</taxon>
        <taxon>Hexapoda</taxon>
        <taxon>Insecta</taxon>
        <taxon>Pterygota</taxon>
        <taxon>Neoptera</taxon>
        <taxon>Endopterygota</taxon>
        <taxon>Coleoptera</taxon>
        <taxon>Polyphaga</taxon>
        <taxon>Cucujiformia</taxon>
        <taxon>Chrysomeloidea</taxon>
        <taxon>Cerambycidae</taxon>
        <taxon>Cerambycinae</taxon>
        <taxon>Callichromatini</taxon>
        <taxon>Aromia</taxon>
    </lineage>
</organism>
<keyword evidence="12" id="KW-0966">Cell projection</keyword>
<keyword evidence="14" id="KW-0812">Transmembrane</keyword>
<dbReference type="GO" id="GO:0007018">
    <property type="term" value="P:microtubule-based movement"/>
    <property type="evidence" value="ECO:0007669"/>
    <property type="project" value="InterPro"/>
</dbReference>
<dbReference type="InterPro" id="IPR035699">
    <property type="entry name" value="AAA_6"/>
</dbReference>
<dbReference type="InterPro" id="IPR041466">
    <property type="entry name" value="Dynein_AAA5_ext"/>
</dbReference>
<dbReference type="FunFam" id="1.20.58.1120:FF:000001">
    <property type="entry name" value="dynein heavy chain 2, axonemal"/>
    <property type="match status" value="1"/>
</dbReference>
<name>A0AAV8Z7P5_9CUCU</name>
<dbReference type="GO" id="GO:0005524">
    <property type="term" value="F:ATP binding"/>
    <property type="evidence" value="ECO:0007669"/>
    <property type="project" value="UniProtKB-KW"/>
</dbReference>
<dbReference type="Gene3D" id="3.20.180.20">
    <property type="entry name" value="Dynein heavy chain, N-terminal domain 2"/>
    <property type="match status" value="1"/>
</dbReference>
<dbReference type="GO" id="GO:0045505">
    <property type="term" value="F:dynein intermediate chain binding"/>
    <property type="evidence" value="ECO:0007669"/>
    <property type="project" value="InterPro"/>
</dbReference>
<dbReference type="FunFam" id="3.40.50.300:FF:000044">
    <property type="entry name" value="Dynein heavy chain 5, axonemal"/>
    <property type="match status" value="1"/>
</dbReference>
<keyword evidence="3" id="KW-0493">Microtubule</keyword>
<dbReference type="InterPro" id="IPR042222">
    <property type="entry name" value="Dynein_2_N"/>
</dbReference>
<dbReference type="Gene3D" id="1.20.920.30">
    <property type="match status" value="1"/>
</dbReference>
<evidence type="ECO:0000256" key="7">
    <source>
        <dbReference type="ARBA" id="ARBA00023017"/>
    </source>
</evidence>
<dbReference type="GO" id="GO:0016887">
    <property type="term" value="F:ATP hydrolysis activity"/>
    <property type="evidence" value="ECO:0007669"/>
    <property type="project" value="InterPro"/>
</dbReference>
<dbReference type="GO" id="GO:0005930">
    <property type="term" value="C:axoneme"/>
    <property type="evidence" value="ECO:0007669"/>
    <property type="project" value="UniProtKB-SubCell"/>
</dbReference>
<evidence type="ECO:0000256" key="3">
    <source>
        <dbReference type="ARBA" id="ARBA00022701"/>
    </source>
</evidence>
<keyword evidence="14" id="KW-0472">Membrane</keyword>
<dbReference type="GO" id="GO:0030286">
    <property type="term" value="C:dynein complex"/>
    <property type="evidence" value="ECO:0007669"/>
    <property type="project" value="UniProtKB-KW"/>
</dbReference>
<dbReference type="FunFam" id="1.10.8.710:FF:000004">
    <property type="entry name" value="Dynein axonemal heavy chain 6"/>
    <property type="match status" value="1"/>
</dbReference>
<keyword evidence="14" id="KW-1133">Transmembrane helix</keyword>
<feature type="compositionally biased region" description="Basic and acidic residues" evidence="13">
    <location>
        <begin position="772"/>
        <end position="790"/>
    </location>
</feature>
<dbReference type="Gene3D" id="1.20.140.100">
    <property type="entry name" value="Dynein heavy chain, N-terminal domain 2"/>
    <property type="match status" value="1"/>
</dbReference>
<dbReference type="InterPro" id="IPR011704">
    <property type="entry name" value="ATPase_dyneun-rel_AAA"/>
</dbReference>
<keyword evidence="10" id="KW-0505">Motor protein</keyword>
<accession>A0AAV8Z7P5</accession>
<dbReference type="InterPro" id="IPR013602">
    <property type="entry name" value="Dynein_heavy_linker"/>
</dbReference>
<dbReference type="FunFam" id="1.10.287.2620:FF:000002">
    <property type="entry name" value="Dynein heavy chain 2, axonemal"/>
    <property type="match status" value="1"/>
</dbReference>
<evidence type="ECO:0000256" key="5">
    <source>
        <dbReference type="ARBA" id="ARBA00022741"/>
    </source>
</evidence>
<keyword evidence="9" id="KW-0969">Cilium</keyword>
<comment type="subcellular location">
    <subcellularLocation>
        <location evidence="1">Cytoplasm</location>
        <location evidence="1">Cytoskeleton</location>
        <location evidence="1">Cilium axoneme</location>
    </subcellularLocation>
</comment>
<keyword evidence="2" id="KW-0963">Cytoplasm</keyword>
<dbReference type="InterPro" id="IPR027417">
    <property type="entry name" value="P-loop_NTPase"/>
</dbReference>
<dbReference type="FunFam" id="3.40.50.300:FF:001328">
    <property type="entry name" value="Dynein heavy chain 6, axonemal"/>
    <property type="match status" value="1"/>
</dbReference>
<dbReference type="InterPro" id="IPR026983">
    <property type="entry name" value="DHC"/>
</dbReference>
<keyword evidence="11" id="KW-0206">Cytoskeleton</keyword>
<dbReference type="SUPFAM" id="SSF52540">
    <property type="entry name" value="P-loop containing nucleoside triphosphate hydrolases"/>
    <property type="match status" value="3"/>
</dbReference>
<evidence type="ECO:0000313" key="17">
    <source>
        <dbReference type="Proteomes" id="UP001162162"/>
    </source>
</evidence>
<dbReference type="FunFam" id="3.20.180.20:FF:000003">
    <property type="entry name" value="Dynein heavy chain 12, axonemal"/>
    <property type="match status" value="1"/>
</dbReference>
<dbReference type="InterPro" id="IPR054354">
    <property type="entry name" value="DYNC2H1-like_lid"/>
</dbReference>
<dbReference type="InterPro" id="IPR042228">
    <property type="entry name" value="Dynein_linker_3"/>
</dbReference>
<dbReference type="FunFam" id="1.20.920.30:FF:000002">
    <property type="entry name" value="Dynein axonemal heavy chain 3"/>
    <property type="match status" value="1"/>
</dbReference>
<dbReference type="Pfam" id="PF17852">
    <property type="entry name" value="Dynein_AAA_lid"/>
    <property type="match status" value="1"/>
</dbReference>
<evidence type="ECO:0000256" key="12">
    <source>
        <dbReference type="ARBA" id="ARBA00023273"/>
    </source>
</evidence>
<feature type="region of interest" description="Disordered" evidence="13">
    <location>
        <begin position="85"/>
        <end position="133"/>
    </location>
</feature>
<evidence type="ECO:0000256" key="11">
    <source>
        <dbReference type="ARBA" id="ARBA00023212"/>
    </source>
</evidence>
<dbReference type="Gene3D" id="1.10.8.710">
    <property type="match status" value="1"/>
</dbReference>
<evidence type="ECO:0000256" key="13">
    <source>
        <dbReference type="SAM" id="MobiDB-lite"/>
    </source>
</evidence>
<dbReference type="Pfam" id="PF12775">
    <property type="entry name" value="AAA_7"/>
    <property type="match status" value="1"/>
</dbReference>
<dbReference type="Proteomes" id="UP001162162">
    <property type="component" value="Unassembled WGS sequence"/>
</dbReference>
<gene>
    <name evidence="16" type="ORF">NQ318_022514</name>
</gene>
<feature type="compositionally biased region" description="Basic and acidic residues" evidence="13">
    <location>
        <begin position="115"/>
        <end position="124"/>
    </location>
</feature>
<dbReference type="CDD" id="cd00009">
    <property type="entry name" value="AAA"/>
    <property type="match status" value="1"/>
</dbReference>
<dbReference type="Pfam" id="PF07728">
    <property type="entry name" value="AAA_5"/>
    <property type="match status" value="1"/>
</dbReference>
<evidence type="ECO:0000259" key="15">
    <source>
        <dbReference type="SMART" id="SM00382"/>
    </source>
</evidence>
<proteinExistence type="predicted"/>
<protein>
    <recommendedName>
        <fullName evidence="15">AAA+ ATPase domain-containing protein</fullName>
    </recommendedName>
</protein>
<evidence type="ECO:0000256" key="10">
    <source>
        <dbReference type="ARBA" id="ARBA00023175"/>
    </source>
</evidence>
<dbReference type="Gene3D" id="1.20.58.1120">
    <property type="match status" value="1"/>
</dbReference>
<dbReference type="Pfam" id="PF22597">
    <property type="entry name" value="DYN_lid"/>
    <property type="match status" value="1"/>
</dbReference>
<feature type="region of interest" description="Disordered" evidence="13">
    <location>
        <begin position="743"/>
        <end position="793"/>
    </location>
</feature>
<feature type="transmembrane region" description="Helical" evidence="14">
    <location>
        <begin position="300"/>
        <end position="319"/>
    </location>
</feature>
<dbReference type="GO" id="GO:0051959">
    <property type="term" value="F:dynein light intermediate chain binding"/>
    <property type="evidence" value="ECO:0007669"/>
    <property type="project" value="InterPro"/>
</dbReference>
<dbReference type="Gene3D" id="3.40.50.300">
    <property type="entry name" value="P-loop containing nucleotide triphosphate hydrolases"/>
    <property type="match status" value="3"/>
</dbReference>
<keyword evidence="8" id="KW-0175">Coiled coil</keyword>
<keyword evidence="4" id="KW-0677">Repeat</keyword>
<reference evidence="16" key="1">
    <citation type="journal article" date="2023" name="Insect Mol. Biol.">
        <title>Genome sequencing provides insights into the evolution of gene families encoding plant cell wall-degrading enzymes in longhorned beetles.</title>
        <authorList>
            <person name="Shin N.R."/>
            <person name="Okamura Y."/>
            <person name="Kirsch R."/>
            <person name="Pauchet Y."/>
        </authorList>
    </citation>
    <scope>NUCLEOTIDE SEQUENCE</scope>
    <source>
        <strain evidence="16">AMC_N1</strain>
    </source>
</reference>
<dbReference type="EMBL" id="JAPWTK010000014">
    <property type="protein sequence ID" value="KAJ8959251.1"/>
    <property type="molecule type" value="Genomic_DNA"/>
</dbReference>
<feature type="domain" description="AAA+ ATPase" evidence="15">
    <location>
        <begin position="1418"/>
        <end position="1557"/>
    </location>
</feature>
<keyword evidence="7" id="KW-0243">Dynein</keyword>
<evidence type="ECO:0000256" key="9">
    <source>
        <dbReference type="ARBA" id="ARBA00023069"/>
    </source>
</evidence>
<evidence type="ECO:0000256" key="14">
    <source>
        <dbReference type="SAM" id="Phobius"/>
    </source>
</evidence>
<evidence type="ECO:0000256" key="2">
    <source>
        <dbReference type="ARBA" id="ARBA00022490"/>
    </source>
</evidence>
<dbReference type="Pfam" id="PF08393">
    <property type="entry name" value="DHC_N2"/>
    <property type="match status" value="1"/>
</dbReference>
<dbReference type="Pfam" id="PF12774">
    <property type="entry name" value="AAA_6"/>
    <property type="match status" value="1"/>
</dbReference>
<evidence type="ECO:0000256" key="8">
    <source>
        <dbReference type="ARBA" id="ARBA00023054"/>
    </source>
</evidence>
<dbReference type="SMART" id="SM00382">
    <property type="entry name" value="AAA"/>
    <property type="match status" value="2"/>
</dbReference>
<dbReference type="PANTHER" id="PTHR45703">
    <property type="entry name" value="DYNEIN HEAVY CHAIN"/>
    <property type="match status" value="1"/>
</dbReference>